<accession>A0A927MXS0</accession>
<feature type="short sequence motif" description="Histidine triad motif" evidence="1">
    <location>
        <begin position="44"/>
        <end position="48"/>
    </location>
</feature>
<keyword evidence="4" id="KW-1185">Reference proteome</keyword>
<dbReference type="Pfam" id="PF01230">
    <property type="entry name" value="HIT"/>
    <property type="match status" value="1"/>
</dbReference>
<dbReference type="SUPFAM" id="SSF54197">
    <property type="entry name" value="HIT-like"/>
    <property type="match status" value="1"/>
</dbReference>
<evidence type="ECO:0000259" key="2">
    <source>
        <dbReference type="PROSITE" id="PS51084"/>
    </source>
</evidence>
<keyword evidence="3" id="KW-0378">Hydrolase</keyword>
<dbReference type="Gene3D" id="3.30.428.10">
    <property type="entry name" value="HIT-like"/>
    <property type="match status" value="1"/>
</dbReference>
<evidence type="ECO:0000256" key="1">
    <source>
        <dbReference type="PROSITE-ProRule" id="PRU00464"/>
    </source>
</evidence>
<dbReference type="Proteomes" id="UP000638648">
    <property type="component" value="Unassembled WGS sequence"/>
</dbReference>
<gene>
    <name evidence="3" type="ORF">HEB94_002110</name>
</gene>
<dbReference type="EMBL" id="JADBEM010000001">
    <property type="protein sequence ID" value="MBE1605262.1"/>
    <property type="molecule type" value="Genomic_DNA"/>
</dbReference>
<evidence type="ECO:0000313" key="3">
    <source>
        <dbReference type="EMBL" id="MBE1605262.1"/>
    </source>
</evidence>
<dbReference type="GO" id="GO:0016787">
    <property type="term" value="F:hydrolase activity"/>
    <property type="evidence" value="ECO:0007669"/>
    <property type="project" value="UniProtKB-KW"/>
</dbReference>
<dbReference type="InterPro" id="IPR011146">
    <property type="entry name" value="HIT-like"/>
</dbReference>
<evidence type="ECO:0000313" key="4">
    <source>
        <dbReference type="Proteomes" id="UP000638648"/>
    </source>
</evidence>
<name>A0A927MXS0_9ACTN</name>
<sequence>MSSDLRAELFDEVARVARVMAAHLGAHGSTILQNNDSPDQVLFHVHVHVVPRYPGDAYLTPSGPPGLEIPRETRVEQAAALHAALRRG</sequence>
<dbReference type="AlphaFoldDB" id="A0A927MXS0"/>
<dbReference type="InterPro" id="IPR036265">
    <property type="entry name" value="HIT-like_sf"/>
</dbReference>
<proteinExistence type="predicted"/>
<comment type="caution">
    <text evidence="3">The sequence shown here is derived from an EMBL/GenBank/DDBJ whole genome shotgun (WGS) entry which is preliminary data.</text>
</comment>
<protein>
    <submittedName>
        <fullName evidence="3">Diadenosine tetraphosphate (Ap4A) HIT family hydrolase</fullName>
    </submittedName>
</protein>
<reference evidence="3" key="1">
    <citation type="submission" date="2020-10" db="EMBL/GenBank/DDBJ databases">
        <title>Sequencing the genomes of 1000 actinobacteria strains.</title>
        <authorList>
            <person name="Klenk H.-P."/>
        </authorList>
    </citation>
    <scope>NUCLEOTIDE SEQUENCE</scope>
    <source>
        <strain evidence="3">DSM 45354</strain>
    </source>
</reference>
<feature type="domain" description="HIT" evidence="2">
    <location>
        <begin position="1"/>
        <end position="59"/>
    </location>
</feature>
<organism evidence="3 4">
    <name type="scientific">Actinopolymorpha pittospori</name>
    <dbReference type="NCBI Taxonomy" id="648752"/>
    <lineage>
        <taxon>Bacteria</taxon>
        <taxon>Bacillati</taxon>
        <taxon>Actinomycetota</taxon>
        <taxon>Actinomycetes</taxon>
        <taxon>Propionibacteriales</taxon>
        <taxon>Actinopolymorphaceae</taxon>
        <taxon>Actinopolymorpha</taxon>
    </lineage>
</organism>
<dbReference type="PROSITE" id="PS51084">
    <property type="entry name" value="HIT_2"/>
    <property type="match status" value="1"/>
</dbReference>